<dbReference type="InterPro" id="IPR010982">
    <property type="entry name" value="Lambda_DNA-bd_dom_sf"/>
</dbReference>
<gene>
    <name evidence="2" type="ORF">ACFQ4H_25355</name>
</gene>
<dbReference type="Pfam" id="PF01381">
    <property type="entry name" value="HTH_3"/>
    <property type="match status" value="1"/>
</dbReference>
<dbReference type="CDD" id="cd00093">
    <property type="entry name" value="HTH_XRE"/>
    <property type="match status" value="1"/>
</dbReference>
<proteinExistence type="predicted"/>
<dbReference type="Gene3D" id="1.10.260.40">
    <property type="entry name" value="lambda repressor-like DNA-binding domains"/>
    <property type="match status" value="1"/>
</dbReference>
<reference evidence="3" key="1">
    <citation type="journal article" date="2019" name="Int. J. Syst. Evol. Microbiol.">
        <title>The Global Catalogue of Microorganisms (GCM) 10K type strain sequencing project: providing services to taxonomists for standard genome sequencing and annotation.</title>
        <authorList>
            <consortium name="The Broad Institute Genomics Platform"/>
            <consortium name="The Broad Institute Genome Sequencing Center for Infectious Disease"/>
            <person name="Wu L."/>
            <person name="Ma J."/>
        </authorList>
    </citation>
    <scope>NUCLEOTIDE SEQUENCE [LARGE SCALE GENOMIC DNA]</scope>
    <source>
        <strain evidence="3">JCM 31037</strain>
    </source>
</reference>
<evidence type="ECO:0000313" key="3">
    <source>
        <dbReference type="Proteomes" id="UP001597260"/>
    </source>
</evidence>
<dbReference type="Proteomes" id="UP001597260">
    <property type="component" value="Unassembled WGS sequence"/>
</dbReference>
<dbReference type="InterPro" id="IPR001387">
    <property type="entry name" value="Cro/C1-type_HTH"/>
</dbReference>
<keyword evidence="3" id="KW-1185">Reference proteome</keyword>
<feature type="domain" description="HTH cro/C1-type" evidence="1">
    <location>
        <begin position="18"/>
        <end position="64"/>
    </location>
</feature>
<comment type="caution">
    <text evidence="2">The sequence shown here is derived from an EMBL/GenBank/DDBJ whole genome shotgun (WGS) entry which is preliminary data.</text>
</comment>
<evidence type="ECO:0000313" key="2">
    <source>
        <dbReference type="EMBL" id="MFD1324420.1"/>
    </source>
</evidence>
<organism evidence="2 3">
    <name type="scientific">Micromonospora sonneratiae</name>
    <dbReference type="NCBI Taxonomy" id="1184706"/>
    <lineage>
        <taxon>Bacteria</taxon>
        <taxon>Bacillati</taxon>
        <taxon>Actinomycetota</taxon>
        <taxon>Actinomycetes</taxon>
        <taxon>Micromonosporales</taxon>
        <taxon>Micromonosporaceae</taxon>
        <taxon>Micromonospora</taxon>
    </lineage>
</organism>
<dbReference type="RefSeq" id="WP_377575024.1">
    <property type="nucleotide sequence ID" value="NZ_JBHTMP010000047.1"/>
</dbReference>
<name>A0ABW3YKZ3_9ACTN</name>
<dbReference type="InterPro" id="IPR011990">
    <property type="entry name" value="TPR-like_helical_dom_sf"/>
</dbReference>
<dbReference type="EMBL" id="JBHTMP010000047">
    <property type="protein sequence ID" value="MFD1324420.1"/>
    <property type="molecule type" value="Genomic_DNA"/>
</dbReference>
<evidence type="ECO:0000259" key="1">
    <source>
        <dbReference type="PROSITE" id="PS50943"/>
    </source>
</evidence>
<protein>
    <submittedName>
        <fullName evidence="2">Helix-turn-helix domain-containing protein</fullName>
    </submittedName>
</protein>
<dbReference type="SUPFAM" id="SSF48452">
    <property type="entry name" value="TPR-like"/>
    <property type="match status" value="1"/>
</dbReference>
<dbReference type="SUPFAM" id="SSF47413">
    <property type="entry name" value="lambda repressor-like DNA-binding domains"/>
    <property type="match status" value="1"/>
</dbReference>
<sequence length="409" mass="44174">MARPTIGDNVASYRRTQMTQEQLAEASGISVETIRKLEQNERLDARMDTLRKLARALGVQTSALLAGSTAKSTAQRETENDNLALMELRKMLTPVPGTQLLAPDPSAPAPTTTSVRNSLNMIHRAYDNDEFAAVLDGLSPLLAASQALAGSAPTSDQQTANGLLAHAYRIAGRTLIQLRAHDLAYQALNTALDASTKSGNELRRAGVISSMCWLLMRQGRFAEAQQLALDCADSIEPRFSRAAPPQLVVWGWLMLRGAAAAARDARDDDANAMLDAAAAAAARLGDRNLDRNFDTAGLCVAKVQMQRVETAVVLGDPDRALALSATMPSTSQASPSCRWRHQLDVAWSHTQLGQYSKATDVLVGVRRHASVWLRQQTYAREIVETIAAGRRRAMSKQLAELANLVGVGL</sequence>
<accession>A0ABW3YKZ3</accession>
<dbReference type="SMART" id="SM00530">
    <property type="entry name" value="HTH_XRE"/>
    <property type="match status" value="1"/>
</dbReference>
<dbReference type="PROSITE" id="PS50943">
    <property type="entry name" value="HTH_CROC1"/>
    <property type="match status" value="1"/>
</dbReference>